<organism evidence="2 3">
    <name type="scientific">Paenibacillus taihuensis</name>
    <dbReference type="NCBI Taxonomy" id="1156355"/>
    <lineage>
        <taxon>Bacteria</taxon>
        <taxon>Bacillati</taxon>
        <taxon>Bacillota</taxon>
        <taxon>Bacilli</taxon>
        <taxon>Bacillales</taxon>
        <taxon>Paenibacillaceae</taxon>
        <taxon>Paenibacillus</taxon>
    </lineage>
</organism>
<gene>
    <name evidence="2" type="ORF">A8990_13734</name>
</gene>
<dbReference type="OrthoDB" id="9759601at2"/>
<name>A0A3D9R1Y6_9BACL</name>
<reference evidence="2 3" key="1">
    <citation type="submission" date="2018-08" db="EMBL/GenBank/DDBJ databases">
        <title>Genomic Encyclopedia of Type Strains, Phase III (KMG-III): the genomes of soil and plant-associated and newly described type strains.</title>
        <authorList>
            <person name="Whitman W."/>
        </authorList>
    </citation>
    <scope>NUCLEOTIDE SEQUENCE [LARGE SCALE GENOMIC DNA]</scope>
    <source>
        <strain evidence="2 3">CGMCC 1.10966</strain>
    </source>
</reference>
<protein>
    <submittedName>
        <fullName evidence="2">HD-GYP domain-containing protein (C-di-GMP phosphodiesterase class II)</fullName>
    </submittedName>
</protein>
<dbReference type="EMBL" id="QTTN01000037">
    <property type="protein sequence ID" value="REE68698.1"/>
    <property type="molecule type" value="Genomic_DNA"/>
</dbReference>
<sequence>MRQFIGKTLKHDVVNQFGVTVLPARIVLLEEHLALLEKHKIDNVSIFFDVMPPPEQKATSAQAARAAVGQVMKRAKAMYETIRQSGQVPMKELQNDIIPAVKSVAGHPNMFELFEAVKAQGDYTYQHNIGVGILSTMIGKWLHLSDEELTALTMGATLADIGKVKIPAEIINKPGKLTAEEFELVKKHAVLGYEILKNTEGINYRSALIALQHHEREDGGGYPLGLRSEKIDLFSKIVAVADIFHAMSSDRPYQKALPFYEVIRQLRESYFGKLDPRIVSVFLDNMTTKLIGQKVVLTDDREGEIVYINPHDEEAPLVKVGESFVDLSCERQLQIKQIIGL</sequence>
<dbReference type="AlphaFoldDB" id="A0A3D9R1Y6"/>
<comment type="caution">
    <text evidence="2">The sequence shown here is derived from an EMBL/GenBank/DDBJ whole genome shotgun (WGS) entry which is preliminary data.</text>
</comment>
<dbReference type="CDD" id="cd00077">
    <property type="entry name" value="HDc"/>
    <property type="match status" value="1"/>
</dbReference>
<evidence type="ECO:0000313" key="3">
    <source>
        <dbReference type="Proteomes" id="UP000256304"/>
    </source>
</evidence>
<dbReference type="PANTHER" id="PTHR43155:SF2">
    <property type="entry name" value="CYCLIC DI-GMP PHOSPHODIESTERASE PA4108"/>
    <property type="match status" value="1"/>
</dbReference>
<dbReference type="Pfam" id="PF13487">
    <property type="entry name" value="HD_5"/>
    <property type="match status" value="1"/>
</dbReference>
<dbReference type="SMART" id="SM00471">
    <property type="entry name" value="HDc"/>
    <property type="match status" value="1"/>
</dbReference>
<dbReference type="Proteomes" id="UP000256304">
    <property type="component" value="Unassembled WGS sequence"/>
</dbReference>
<dbReference type="PROSITE" id="PS51832">
    <property type="entry name" value="HD_GYP"/>
    <property type="match status" value="1"/>
</dbReference>
<feature type="domain" description="HD-GYP" evidence="1">
    <location>
        <begin position="102"/>
        <end position="298"/>
    </location>
</feature>
<proteinExistence type="predicted"/>
<dbReference type="InterPro" id="IPR003607">
    <property type="entry name" value="HD/PDEase_dom"/>
</dbReference>
<accession>A0A3D9R1Y6</accession>
<dbReference type="InterPro" id="IPR037522">
    <property type="entry name" value="HD_GYP_dom"/>
</dbReference>
<dbReference type="Gene3D" id="1.10.3210.10">
    <property type="entry name" value="Hypothetical protein af1432"/>
    <property type="match status" value="1"/>
</dbReference>
<dbReference type="PANTHER" id="PTHR43155">
    <property type="entry name" value="CYCLIC DI-GMP PHOSPHODIESTERASE PA4108-RELATED"/>
    <property type="match status" value="1"/>
</dbReference>
<keyword evidence="3" id="KW-1185">Reference proteome</keyword>
<evidence type="ECO:0000313" key="2">
    <source>
        <dbReference type="EMBL" id="REE68698.1"/>
    </source>
</evidence>
<evidence type="ECO:0000259" key="1">
    <source>
        <dbReference type="PROSITE" id="PS51832"/>
    </source>
</evidence>
<dbReference type="RefSeq" id="WP_116191594.1">
    <property type="nucleotide sequence ID" value="NZ_QTTN01000037.1"/>
</dbReference>
<dbReference type="SUPFAM" id="SSF109604">
    <property type="entry name" value="HD-domain/PDEase-like"/>
    <property type="match status" value="1"/>
</dbReference>